<evidence type="ECO:0000313" key="2">
    <source>
        <dbReference type="EMBL" id="GAA0722972.1"/>
    </source>
</evidence>
<organism evidence="2 3">
    <name type="scientific">Aquimarina litoralis</name>
    <dbReference type="NCBI Taxonomy" id="584605"/>
    <lineage>
        <taxon>Bacteria</taxon>
        <taxon>Pseudomonadati</taxon>
        <taxon>Bacteroidota</taxon>
        <taxon>Flavobacteriia</taxon>
        <taxon>Flavobacteriales</taxon>
        <taxon>Flavobacteriaceae</taxon>
        <taxon>Aquimarina</taxon>
    </lineage>
</organism>
<proteinExistence type="predicted"/>
<dbReference type="GO" id="GO:0005524">
    <property type="term" value="F:ATP binding"/>
    <property type="evidence" value="ECO:0007669"/>
    <property type="project" value="UniProtKB-KW"/>
</dbReference>
<protein>
    <submittedName>
        <fullName evidence="2">ATP-binding protein</fullName>
    </submittedName>
</protein>
<reference evidence="3" key="1">
    <citation type="journal article" date="2019" name="Int. J. Syst. Evol. Microbiol.">
        <title>The Global Catalogue of Microorganisms (GCM) 10K type strain sequencing project: providing services to taxonomists for standard genome sequencing and annotation.</title>
        <authorList>
            <consortium name="The Broad Institute Genomics Platform"/>
            <consortium name="The Broad Institute Genome Sequencing Center for Infectious Disease"/>
            <person name="Wu L."/>
            <person name="Ma J."/>
        </authorList>
    </citation>
    <scope>NUCLEOTIDE SEQUENCE [LARGE SCALE GENOMIC DNA]</scope>
    <source>
        <strain evidence="3">JCM 15974</strain>
    </source>
</reference>
<comment type="caution">
    <text evidence="2">The sequence shown here is derived from an EMBL/GenBank/DDBJ whole genome shotgun (WGS) entry which is preliminary data.</text>
</comment>
<evidence type="ECO:0000313" key="3">
    <source>
        <dbReference type="Proteomes" id="UP001501758"/>
    </source>
</evidence>
<gene>
    <name evidence="2" type="ORF">GCM10009430_25920</name>
</gene>
<sequence length="191" mass="22358">MWKNISLTKHKIVITGGPSTGKTSIINKLEDDGFFCFPEFIRSITQEVKLSNDAMEITSNPIVSVDDPHDFNLQLLQGRIDQYQDRTASDKQISFYDRGIPDVLAYMDLFNQTYDEIFVDACKSYRYDKIFILPPWEDIYTSDEERYESFEEAKQIYLHLLNTYTKFGYNCIEVPFGNVKERSTFILEHVL</sequence>
<dbReference type="InterPro" id="IPR038727">
    <property type="entry name" value="NadR/Ttd14_AAA_dom"/>
</dbReference>
<dbReference type="Pfam" id="PF13521">
    <property type="entry name" value="AAA_28"/>
    <property type="match status" value="1"/>
</dbReference>
<keyword evidence="2" id="KW-0547">Nucleotide-binding</keyword>
<keyword evidence="2" id="KW-0067">ATP-binding</keyword>
<dbReference type="Proteomes" id="UP001501758">
    <property type="component" value="Unassembled WGS sequence"/>
</dbReference>
<name>A0ABP3U6B6_9FLAO</name>
<keyword evidence="3" id="KW-1185">Reference proteome</keyword>
<dbReference type="InterPro" id="IPR027417">
    <property type="entry name" value="P-loop_NTPase"/>
</dbReference>
<accession>A0ABP3U6B6</accession>
<dbReference type="EMBL" id="BAAAGE010000002">
    <property type="protein sequence ID" value="GAA0722972.1"/>
    <property type="molecule type" value="Genomic_DNA"/>
</dbReference>
<feature type="domain" description="NadR/Ttd14 AAA" evidence="1">
    <location>
        <begin position="11"/>
        <end position="182"/>
    </location>
</feature>
<dbReference type="SUPFAM" id="SSF52540">
    <property type="entry name" value="P-loop containing nucleoside triphosphate hydrolases"/>
    <property type="match status" value="1"/>
</dbReference>
<dbReference type="Gene3D" id="3.40.50.300">
    <property type="entry name" value="P-loop containing nucleotide triphosphate hydrolases"/>
    <property type="match status" value="1"/>
</dbReference>
<evidence type="ECO:0000259" key="1">
    <source>
        <dbReference type="Pfam" id="PF13521"/>
    </source>
</evidence>